<dbReference type="Pfam" id="PF04502">
    <property type="entry name" value="Saf4_Yju2"/>
    <property type="match status" value="1"/>
</dbReference>
<evidence type="ECO:0000256" key="8">
    <source>
        <dbReference type="HAMAP-Rule" id="MF_03226"/>
    </source>
</evidence>
<comment type="similarity">
    <text evidence="8">Belongs to the CWC16 family. YJU2 subfamily.</text>
</comment>
<evidence type="ECO:0000256" key="4">
    <source>
        <dbReference type="ARBA" id="ARBA00022728"/>
    </source>
</evidence>
<gene>
    <name evidence="10" type="ORF">SmJEL517_g03561</name>
</gene>
<sequence>MSERKVLNKYFPPDFDPAKIPRRKLDKAQQHKVRLMAPFSMQCNTCGEYIYKGKKFNARKERVEGEDYLGIQIFRFYIRCTRCSAELTFKTDPKTSDYICEGGAQRNFEPWREEKIVSEELAASRAQEEEYNPMKALENRTVDSKREMDILDALDEIQTRNARTERVDADAVLTKLVKVNKASRVMTEQQQEEEDARIARMVFQGGVDADGEGIRRVGVEEDEYAESLVHKARQSKSIAIYLRDDDDDNGGDDDEDLEDLDALVNTRHGNNGASSSSNGGSRASILPTSSSSSTIKPVAPTLKRPAPASTSLGIVVKKSKPEVKPIVKPTAPIVAKKPANALNLLGGYQDDDEDD</sequence>
<dbReference type="GO" id="GO:0071006">
    <property type="term" value="C:U2-type catalytic step 1 spliceosome"/>
    <property type="evidence" value="ECO:0007669"/>
    <property type="project" value="UniProtKB-UniRule"/>
</dbReference>
<protein>
    <recommendedName>
        <fullName evidence="8">Splicing factor YJU2</fullName>
    </recommendedName>
</protein>
<dbReference type="InterPro" id="IPR007590">
    <property type="entry name" value="Saf4/Yju2"/>
</dbReference>
<evidence type="ECO:0000256" key="3">
    <source>
        <dbReference type="ARBA" id="ARBA00022723"/>
    </source>
</evidence>
<dbReference type="AlphaFoldDB" id="A0A507BXR3"/>
<proteinExistence type="inferred from homology"/>
<reference evidence="10 11" key="1">
    <citation type="journal article" date="2019" name="Sci. Rep.">
        <title>Comparative genomics of chytrid fungi reveal insights into the obligate biotrophic and pathogenic lifestyle of Synchytrium endobioticum.</title>
        <authorList>
            <person name="van de Vossenberg B.T.L.H."/>
            <person name="Warris S."/>
            <person name="Nguyen H.D.T."/>
            <person name="van Gent-Pelzer M.P.E."/>
            <person name="Joly D.L."/>
            <person name="van de Geest H.C."/>
            <person name="Bonants P.J.M."/>
            <person name="Smith D.S."/>
            <person name="Levesque C.A."/>
            <person name="van der Lee T.A.J."/>
        </authorList>
    </citation>
    <scope>NUCLEOTIDE SEQUENCE [LARGE SCALE GENOMIC DNA]</scope>
    <source>
        <strain evidence="10 11">JEL517</strain>
    </source>
</reference>
<dbReference type="GO" id="GO:0046872">
    <property type="term" value="F:metal ion binding"/>
    <property type="evidence" value="ECO:0007669"/>
    <property type="project" value="UniProtKB-KW"/>
</dbReference>
<comment type="subunit">
    <text evidence="8">Component of the spliceosome. Present in the activated B complex, the catalytically activated B* complex which catalyzes the branching, the catalytic step 1 C complex catalyzing the exon ligation, and the postcatalytic P complex containing the ligated exons (mRNA) and the excised lariat intron.</text>
</comment>
<keyword evidence="2" id="KW-0507">mRNA processing</keyword>
<dbReference type="GO" id="GO:0000349">
    <property type="term" value="P:generation of catalytic spliceosome for first transesterification step"/>
    <property type="evidence" value="ECO:0007669"/>
    <property type="project" value="UniProtKB-UniRule"/>
</dbReference>
<feature type="binding site" evidence="8">
    <location>
        <position position="43"/>
    </location>
    <ligand>
        <name>Zn(2+)</name>
        <dbReference type="ChEBI" id="CHEBI:29105"/>
    </ligand>
</feature>
<dbReference type="OrthoDB" id="674963at2759"/>
<organism evidence="10 11">
    <name type="scientific">Synchytrium microbalum</name>
    <dbReference type="NCBI Taxonomy" id="1806994"/>
    <lineage>
        <taxon>Eukaryota</taxon>
        <taxon>Fungi</taxon>
        <taxon>Fungi incertae sedis</taxon>
        <taxon>Chytridiomycota</taxon>
        <taxon>Chytridiomycota incertae sedis</taxon>
        <taxon>Chytridiomycetes</taxon>
        <taxon>Synchytriales</taxon>
        <taxon>Synchytriaceae</taxon>
        <taxon>Synchytrium</taxon>
    </lineage>
</organism>
<dbReference type="STRING" id="1806994.A0A507BXR3"/>
<dbReference type="RefSeq" id="XP_031024519.1">
    <property type="nucleotide sequence ID" value="XM_031169489.1"/>
</dbReference>
<feature type="binding site" evidence="8">
    <location>
        <position position="46"/>
    </location>
    <ligand>
        <name>Zn(2+)</name>
        <dbReference type="ChEBI" id="CHEBI:29105"/>
    </ligand>
</feature>
<keyword evidence="5 8" id="KW-0862">Zinc</keyword>
<comment type="function">
    <text evidence="8">Part of the spliceosome which catalyzes two sequential transesterification reactions, first the excision of the non-coding intron from pre-mRNA and then the ligation of the coding exons to form the mature mRNA. Plays a role in stabilizing the structure of the spliceosome catalytic core and docking of the branch helix into the active site, producing 5'-exon and lariat intron-3'-intermediates.</text>
</comment>
<dbReference type="HAMAP" id="MF_03226">
    <property type="entry name" value="YJU2"/>
    <property type="match status" value="1"/>
</dbReference>
<name>A0A507BXR3_9FUNG</name>
<keyword evidence="7 8" id="KW-0539">Nucleus</keyword>
<keyword evidence="6" id="KW-0508">mRNA splicing</keyword>
<evidence type="ECO:0000256" key="9">
    <source>
        <dbReference type="SAM" id="MobiDB-lite"/>
    </source>
</evidence>
<evidence type="ECO:0000256" key="1">
    <source>
        <dbReference type="ARBA" id="ARBA00004123"/>
    </source>
</evidence>
<dbReference type="PANTHER" id="PTHR12111:SF1">
    <property type="entry name" value="SPLICING FACTOR YJU2"/>
    <property type="match status" value="1"/>
</dbReference>
<comment type="subcellular location">
    <subcellularLocation>
        <location evidence="1 8">Nucleus</location>
    </subcellularLocation>
</comment>
<evidence type="ECO:0000313" key="11">
    <source>
        <dbReference type="Proteomes" id="UP000319731"/>
    </source>
</evidence>
<comment type="caution">
    <text evidence="10">The sequence shown here is derived from an EMBL/GenBank/DDBJ whole genome shotgun (WGS) entry which is preliminary data.</text>
</comment>
<dbReference type="Proteomes" id="UP000319731">
    <property type="component" value="Unassembled WGS sequence"/>
</dbReference>
<feature type="binding site" evidence="8">
    <location>
        <position position="83"/>
    </location>
    <ligand>
        <name>Zn(2+)</name>
        <dbReference type="ChEBI" id="CHEBI:29105"/>
    </ligand>
</feature>
<feature type="region of interest" description="Disordered" evidence="9">
    <location>
        <begin position="266"/>
        <end position="321"/>
    </location>
</feature>
<dbReference type="GeneID" id="42004786"/>
<evidence type="ECO:0000313" key="10">
    <source>
        <dbReference type="EMBL" id="TPX33577.1"/>
    </source>
</evidence>
<accession>A0A507BXR3</accession>
<dbReference type="InterPro" id="IPR043701">
    <property type="entry name" value="Yju2"/>
</dbReference>
<feature type="binding site" evidence="8">
    <location>
        <position position="80"/>
    </location>
    <ligand>
        <name>Zn(2+)</name>
        <dbReference type="ChEBI" id="CHEBI:29105"/>
    </ligand>
</feature>
<evidence type="ECO:0000256" key="7">
    <source>
        <dbReference type="ARBA" id="ARBA00023242"/>
    </source>
</evidence>
<feature type="compositionally biased region" description="Low complexity" evidence="9">
    <location>
        <begin position="269"/>
        <end position="294"/>
    </location>
</feature>
<dbReference type="EMBL" id="QEAO01000019">
    <property type="protein sequence ID" value="TPX33577.1"/>
    <property type="molecule type" value="Genomic_DNA"/>
</dbReference>
<evidence type="ECO:0000256" key="6">
    <source>
        <dbReference type="ARBA" id="ARBA00023187"/>
    </source>
</evidence>
<keyword evidence="4 8" id="KW-0747">Spliceosome</keyword>
<dbReference type="PANTHER" id="PTHR12111">
    <property type="entry name" value="SPLICING FACTOR YJU2"/>
    <property type="match status" value="1"/>
</dbReference>
<evidence type="ECO:0000256" key="5">
    <source>
        <dbReference type="ARBA" id="ARBA00022833"/>
    </source>
</evidence>
<keyword evidence="3 8" id="KW-0479">Metal-binding</keyword>
<evidence type="ECO:0000256" key="2">
    <source>
        <dbReference type="ARBA" id="ARBA00022664"/>
    </source>
</evidence>
<keyword evidence="11" id="KW-1185">Reference proteome</keyword>